<proteinExistence type="predicted"/>
<gene>
    <name evidence="1" type="ORF">AYL99_08220</name>
</gene>
<evidence type="ECO:0000313" key="2">
    <source>
        <dbReference type="Proteomes" id="UP000078343"/>
    </source>
</evidence>
<dbReference type="EMBL" id="LVYI01000007">
    <property type="protein sequence ID" value="OAP57482.1"/>
    <property type="molecule type" value="Genomic_DNA"/>
</dbReference>
<comment type="caution">
    <text evidence="1">The sequence shown here is derived from an EMBL/GenBank/DDBJ whole genome shotgun (WGS) entry which is preliminary data.</text>
</comment>
<protein>
    <submittedName>
        <fullName evidence="1">Uncharacterized protein</fullName>
    </submittedName>
</protein>
<name>A0A178ZCU7_9EURO</name>
<sequence>MTGERRDMRMMEGTEEPPVTVMHHHNDLTKALLTTPNGLDDLPVFSVPRPDFLTVFSRVAPFADGLRESAILDRYDYTRLRMTCRTIAEVWKPYPYDRGRPDTKDRYFAGVQAIPCDDCGIPSDRLVVKPCHGMGPEKAGSFSGCEKLVCTYCVMFAQRSHASPMNVDNELHYCQPCSWHFFRRMQTRDPAEGRCRCALRSGGPVVEQPDSEWQCKDCRIALVEKLSCAARDNLMAMEARGQVFARDYTRHPFAGGVNRWIDHEHANRNHCPGCGINYIQLLQTWEDSNWDEIADWPCGMVRQCMTCLELKS</sequence>
<evidence type="ECO:0000313" key="1">
    <source>
        <dbReference type="EMBL" id="OAP57482.1"/>
    </source>
</evidence>
<dbReference type="RefSeq" id="XP_018690849.1">
    <property type="nucleotide sequence ID" value="XM_018839728.1"/>
</dbReference>
<organism evidence="1 2">
    <name type="scientific">Fonsecaea erecta</name>
    <dbReference type="NCBI Taxonomy" id="1367422"/>
    <lineage>
        <taxon>Eukaryota</taxon>
        <taxon>Fungi</taxon>
        <taxon>Dikarya</taxon>
        <taxon>Ascomycota</taxon>
        <taxon>Pezizomycotina</taxon>
        <taxon>Eurotiomycetes</taxon>
        <taxon>Chaetothyriomycetidae</taxon>
        <taxon>Chaetothyriales</taxon>
        <taxon>Herpotrichiellaceae</taxon>
        <taxon>Fonsecaea</taxon>
    </lineage>
</organism>
<keyword evidence="2" id="KW-1185">Reference proteome</keyword>
<dbReference type="GeneID" id="30012388"/>
<dbReference type="OrthoDB" id="4139647at2759"/>
<reference evidence="1 2" key="1">
    <citation type="submission" date="2016-04" db="EMBL/GenBank/DDBJ databases">
        <title>Draft genome of Fonsecaea erecta CBS 125763.</title>
        <authorList>
            <person name="Weiss V.A."/>
            <person name="Vicente V.A."/>
            <person name="Raittz R.T."/>
            <person name="Moreno L.F."/>
            <person name="De Souza E.M."/>
            <person name="Pedrosa F.O."/>
            <person name="Steffens M.B."/>
            <person name="Faoro H."/>
            <person name="Tadra-Sfeir M.Z."/>
            <person name="Najafzadeh M.J."/>
            <person name="Felipe M.S."/>
            <person name="Teixeira M."/>
            <person name="Sun J."/>
            <person name="Xi L."/>
            <person name="Gomes R."/>
            <person name="De Azevedo C.M."/>
            <person name="Salgado C.G."/>
            <person name="Da Silva M.B."/>
            <person name="Nascimento M.F."/>
            <person name="Queiroz-Telles F."/>
            <person name="Attili D.S."/>
            <person name="Gorbushina A."/>
        </authorList>
    </citation>
    <scope>NUCLEOTIDE SEQUENCE [LARGE SCALE GENOMIC DNA]</scope>
    <source>
        <strain evidence="1 2">CBS 125763</strain>
    </source>
</reference>
<dbReference type="AlphaFoldDB" id="A0A178ZCU7"/>
<dbReference type="Proteomes" id="UP000078343">
    <property type="component" value="Unassembled WGS sequence"/>
</dbReference>
<accession>A0A178ZCU7</accession>